<protein>
    <recommendedName>
        <fullName evidence="4">DUF1471 domain-containing protein</fullName>
    </recommendedName>
</protein>
<evidence type="ECO:0000313" key="3">
    <source>
        <dbReference type="Proteomes" id="UP000092247"/>
    </source>
</evidence>
<organism evidence="2 3">
    <name type="scientific">Morganella psychrotolerans</name>
    <dbReference type="NCBI Taxonomy" id="368603"/>
    <lineage>
        <taxon>Bacteria</taxon>
        <taxon>Pseudomonadati</taxon>
        <taxon>Pseudomonadota</taxon>
        <taxon>Gammaproteobacteria</taxon>
        <taxon>Enterobacterales</taxon>
        <taxon>Morganellaceae</taxon>
        <taxon>Morganella</taxon>
    </lineage>
</organism>
<comment type="caution">
    <text evidence="2">The sequence shown here is derived from an EMBL/GenBank/DDBJ whole genome shotgun (WGS) entry which is preliminary data.</text>
</comment>
<gene>
    <name evidence="2" type="ORF">AYY17_15205</name>
</gene>
<keyword evidence="1" id="KW-0732">Signal</keyword>
<evidence type="ECO:0008006" key="4">
    <source>
        <dbReference type="Google" id="ProtNLM"/>
    </source>
</evidence>
<evidence type="ECO:0000313" key="2">
    <source>
        <dbReference type="EMBL" id="OBU10496.1"/>
    </source>
</evidence>
<dbReference type="GeneID" id="79718821"/>
<reference evidence="2 3" key="1">
    <citation type="submission" date="2016-06" db="EMBL/GenBank/DDBJ databases">
        <authorList>
            <person name="Kjaerup R.B."/>
            <person name="Dalgaard T.S."/>
            <person name="Juul-Madsen H.R."/>
        </authorList>
    </citation>
    <scope>NUCLEOTIDE SEQUENCE [LARGE SCALE GENOMIC DNA]</scope>
    <source>
        <strain evidence="2 3">GCSL-Mp3</strain>
    </source>
</reference>
<dbReference type="RefSeq" id="WP_067421656.1">
    <property type="nucleotide sequence ID" value="NZ_LZEX01000003.1"/>
</dbReference>
<dbReference type="Proteomes" id="UP000092247">
    <property type="component" value="Unassembled WGS sequence"/>
</dbReference>
<dbReference type="EMBL" id="LZEX01000003">
    <property type="protein sequence ID" value="OBU10496.1"/>
    <property type="molecule type" value="Genomic_DNA"/>
</dbReference>
<feature type="chain" id="PRO_5008609808" description="DUF1471 domain-containing protein" evidence="1">
    <location>
        <begin position="20"/>
        <end position="91"/>
    </location>
</feature>
<feature type="signal peptide" evidence="1">
    <location>
        <begin position="1"/>
        <end position="19"/>
    </location>
</feature>
<dbReference type="AlphaFoldDB" id="A0A1B8HM53"/>
<proteinExistence type="predicted"/>
<name>A0A1B8HM53_9GAMM</name>
<sequence length="91" mass="9585">MIKTAAVSLLCGFLGAALYGRFVPPAAPTDYIAVVSYTGANGKVLSDPQVKLVHARAEAMAKAGYMVINESALYKYPAHMQIPQTVSPSAN</sequence>
<evidence type="ECO:0000256" key="1">
    <source>
        <dbReference type="SAM" id="SignalP"/>
    </source>
</evidence>
<accession>A0A1B8HM53</accession>